<reference evidence="3 4" key="1">
    <citation type="journal article" date="2000" name="Nature">
        <title>The genome sequence of the thermoacidophilic scavenger Thermoplasma acidophilum.</title>
        <authorList>
            <person name="Ruepp A."/>
            <person name="Graml W."/>
            <person name="Santos-Martinez M.L."/>
            <person name="Koretke K.K."/>
            <person name="Volker C."/>
            <person name="Mewes H.W."/>
            <person name="Frishman D."/>
            <person name="Stocker S."/>
            <person name="Lupas A.N."/>
            <person name="Baumeister W."/>
        </authorList>
    </citation>
    <scope>NUCLEOTIDE SEQUENCE [LARGE SCALE GENOMIC DNA]</scope>
    <source>
        <strain evidence="4">ATCC 25905 / DSM 1728 / JCM 9062 / NBRC 15155 / AMRC-C165</strain>
    </source>
</reference>
<dbReference type="eggNOG" id="arCOG00271">
    <property type="taxonomic scope" value="Archaea"/>
</dbReference>
<feature type="transmembrane region" description="Helical" evidence="1">
    <location>
        <begin position="227"/>
        <end position="247"/>
    </location>
</feature>
<organism evidence="3 4">
    <name type="scientific">Thermoplasma acidophilum (strain ATCC 25905 / DSM 1728 / JCM 9062 / NBRC 15155 / AMRC-C165)</name>
    <dbReference type="NCBI Taxonomy" id="273075"/>
    <lineage>
        <taxon>Archaea</taxon>
        <taxon>Methanobacteriati</taxon>
        <taxon>Thermoplasmatota</taxon>
        <taxon>Thermoplasmata</taxon>
        <taxon>Thermoplasmatales</taxon>
        <taxon>Thermoplasmataceae</taxon>
        <taxon>Thermoplasma</taxon>
    </lineage>
</organism>
<feature type="transmembrane region" description="Helical" evidence="1">
    <location>
        <begin position="201"/>
        <end position="221"/>
    </location>
</feature>
<accession>Q9HM54</accession>
<feature type="domain" description="EamA" evidence="2">
    <location>
        <begin position="113"/>
        <end position="242"/>
    </location>
</feature>
<feature type="transmembrane region" description="Helical" evidence="1">
    <location>
        <begin position="111"/>
        <end position="131"/>
    </location>
</feature>
<dbReference type="HOGENOM" id="CLU_1032964_0_0_2"/>
<feature type="transmembrane region" description="Helical" evidence="1">
    <location>
        <begin position="6"/>
        <end position="22"/>
    </location>
</feature>
<name>Q9HM54_THEAC</name>
<dbReference type="AlphaFoldDB" id="Q9HM54"/>
<feature type="transmembrane region" description="Helical" evidence="1">
    <location>
        <begin position="170"/>
        <end position="189"/>
    </location>
</feature>
<dbReference type="GO" id="GO:0016020">
    <property type="term" value="C:membrane"/>
    <property type="evidence" value="ECO:0007669"/>
    <property type="project" value="InterPro"/>
</dbReference>
<dbReference type="STRING" id="273075.gene:9571230"/>
<dbReference type="InterPro" id="IPR000620">
    <property type="entry name" value="EamA_dom"/>
</dbReference>
<evidence type="ECO:0000313" key="4">
    <source>
        <dbReference type="Proteomes" id="UP000001024"/>
    </source>
</evidence>
<gene>
    <name evidence="3" type="ordered locus">Ta0015</name>
</gene>
<feature type="transmembrane region" description="Helical" evidence="1">
    <location>
        <begin position="63"/>
        <end position="80"/>
    </location>
</feature>
<dbReference type="PANTHER" id="PTHR22911:SF102">
    <property type="entry name" value="MEMBRANE PROTEIN"/>
    <property type="match status" value="1"/>
</dbReference>
<sequence length="259" mass="28880">MPSPIFVFFRVLVSFLFLYSLYGRKLNIRNMGRWPVLVSGILVGINWISFFYALTMMPVSDVVVIYYSGPAIAIYLSFLVGEKPNRMAVAGGSFSFAAIVLMFLQSLHVNLVGFLVALISGISYAMIAIASRKAVDHVSSSDLVLYQTIIVLIMTAPFLFFMKFSLNYESMLLLLFAGIMQTGLALILWYDSQRRIGIQTVSVLSYLDPVFAVVFAFLILGQKPGDIAIVSISMILASGFAVSFSRIRELRKMREDRAI</sequence>
<evidence type="ECO:0000313" key="3">
    <source>
        <dbReference type="EMBL" id="CAC11164.1"/>
    </source>
</evidence>
<feature type="domain" description="EamA" evidence="2">
    <location>
        <begin position="2"/>
        <end position="103"/>
    </location>
</feature>
<keyword evidence="4" id="KW-1185">Reference proteome</keyword>
<dbReference type="EMBL" id="AL445063">
    <property type="protein sequence ID" value="CAC11164.1"/>
    <property type="molecule type" value="Genomic_DNA"/>
</dbReference>
<dbReference type="Pfam" id="PF00892">
    <property type="entry name" value="EamA"/>
    <property type="match status" value="2"/>
</dbReference>
<dbReference type="EnsemblBacteria" id="CAC11164">
    <property type="protein sequence ID" value="CAC11164"/>
    <property type="gene ID" value="CAC11164"/>
</dbReference>
<evidence type="ECO:0000256" key="1">
    <source>
        <dbReference type="SAM" id="Phobius"/>
    </source>
</evidence>
<dbReference type="Proteomes" id="UP000001024">
    <property type="component" value="Chromosome"/>
</dbReference>
<dbReference type="PANTHER" id="PTHR22911">
    <property type="entry name" value="ACYL-MALONYL CONDENSING ENZYME-RELATED"/>
    <property type="match status" value="1"/>
</dbReference>
<dbReference type="PaxDb" id="273075-Ta0015"/>
<dbReference type="InParanoid" id="Q9HM54"/>
<dbReference type="SUPFAM" id="SSF103481">
    <property type="entry name" value="Multidrug resistance efflux transporter EmrE"/>
    <property type="match status" value="2"/>
</dbReference>
<keyword evidence="1" id="KW-0812">Transmembrane</keyword>
<protein>
    <submittedName>
        <fullName evidence="3">Hypothetical membrane protein</fullName>
    </submittedName>
</protein>
<feature type="transmembrane region" description="Helical" evidence="1">
    <location>
        <begin position="34"/>
        <end position="57"/>
    </location>
</feature>
<dbReference type="KEGG" id="tac:Ta0015"/>
<dbReference type="InterPro" id="IPR037185">
    <property type="entry name" value="EmrE-like"/>
</dbReference>
<proteinExistence type="predicted"/>
<keyword evidence="1" id="KW-0472">Membrane</keyword>
<feature type="transmembrane region" description="Helical" evidence="1">
    <location>
        <begin position="87"/>
        <end position="105"/>
    </location>
</feature>
<evidence type="ECO:0000259" key="2">
    <source>
        <dbReference type="Pfam" id="PF00892"/>
    </source>
</evidence>
<feature type="transmembrane region" description="Helical" evidence="1">
    <location>
        <begin position="143"/>
        <end position="164"/>
    </location>
</feature>
<keyword evidence="1" id="KW-1133">Transmembrane helix</keyword>